<comment type="subcellular location">
    <subcellularLocation>
        <location evidence="6">Cytoplasm</location>
    </subcellularLocation>
</comment>
<evidence type="ECO:0000256" key="5">
    <source>
        <dbReference type="ARBA" id="ARBA00023315"/>
    </source>
</evidence>
<keyword evidence="4 6" id="KW-0443">Lipid metabolism</keyword>
<comment type="subunit">
    <text evidence="6">Homotrimer.</text>
</comment>
<proteinExistence type="inferred from homology"/>
<dbReference type="PIRSF" id="PIRSF000456">
    <property type="entry name" value="UDP-GlcNAc_acltr"/>
    <property type="match status" value="1"/>
</dbReference>
<dbReference type="GO" id="GO:0008780">
    <property type="term" value="F:acyl-[acyl-carrier-protein]-UDP-N-acetylglucosamine O-acyltransferase activity"/>
    <property type="evidence" value="ECO:0007669"/>
    <property type="project" value="UniProtKB-UniRule"/>
</dbReference>
<keyword evidence="1 6" id="KW-0444">Lipid biosynthesis</keyword>
<evidence type="ECO:0000256" key="1">
    <source>
        <dbReference type="ARBA" id="ARBA00022516"/>
    </source>
</evidence>
<dbReference type="KEGG" id="sbf:JCM31447_28770"/>
<dbReference type="RefSeq" id="WP_130612100.1">
    <property type="nucleotide sequence ID" value="NZ_AP019368.1"/>
</dbReference>
<dbReference type="UniPathway" id="UPA00359">
    <property type="reaction ID" value="UER00477"/>
</dbReference>
<evidence type="ECO:0000259" key="7">
    <source>
        <dbReference type="Pfam" id="PF13720"/>
    </source>
</evidence>
<comment type="catalytic activity">
    <reaction evidence="6">
        <text>a (3R)-hydroxyacyl-[ACP] + UDP-N-acetyl-alpha-D-glucosamine = a UDP-3-O-[(3R)-3-hydroxyacyl]-N-acetyl-alpha-D-glucosamine + holo-[ACP]</text>
        <dbReference type="Rhea" id="RHEA:67812"/>
        <dbReference type="Rhea" id="RHEA-COMP:9685"/>
        <dbReference type="Rhea" id="RHEA-COMP:9945"/>
        <dbReference type="ChEBI" id="CHEBI:57705"/>
        <dbReference type="ChEBI" id="CHEBI:64479"/>
        <dbReference type="ChEBI" id="CHEBI:78827"/>
        <dbReference type="ChEBI" id="CHEBI:173225"/>
        <dbReference type="EC" id="2.3.1.129"/>
    </reaction>
</comment>
<comment type="function">
    <text evidence="6">Involved in the biosynthesis of lipid A, a phosphorylated glycolipid that anchors the lipopolysaccharide to the outer membrane of the cell.</text>
</comment>
<evidence type="ECO:0000256" key="3">
    <source>
        <dbReference type="ARBA" id="ARBA00022679"/>
    </source>
</evidence>
<dbReference type="Gene3D" id="2.160.10.10">
    <property type="entry name" value="Hexapeptide repeat proteins"/>
    <property type="match status" value="1"/>
</dbReference>
<dbReference type="Pfam" id="PF00132">
    <property type="entry name" value="Hexapep"/>
    <property type="match status" value="1"/>
</dbReference>
<dbReference type="NCBIfam" id="TIGR01852">
    <property type="entry name" value="lipid_A_lpxA"/>
    <property type="match status" value="1"/>
</dbReference>
<dbReference type="InterPro" id="IPR001451">
    <property type="entry name" value="Hexapep"/>
</dbReference>
<dbReference type="OrthoDB" id="5289768at2"/>
<accession>A0A4P2VZU7</accession>
<dbReference type="AlphaFoldDB" id="A0A4P2VZU7"/>
<evidence type="ECO:0000256" key="2">
    <source>
        <dbReference type="ARBA" id="ARBA00022556"/>
    </source>
</evidence>
<feature type="domain" description="UDP N-acetylglucosamine O-acyltransferase C-terminal" evidence="7">
    <location>
        <begin position="180"/>
        <end position="260"/>
    </location>
</feature>
<evidence type="ECO:0000256" key="4">
    <source>
        <dbReference type="ARBA" id="ARBA00023098"/>
    </source>
</evidence>
<dbReference type="InterPro" id="IPR010137">
    <property type="entry name" value="Lipid_A_LpxA"/>
</dbReference>
<dbReference type="GO" id="GO:0005737">
    <property type="term" value="C:cytoplasm"/>
    <property type="evidence" value="ECO:0007669"/>
    <property type="project" value="UniProtKB-SubCell"/>
</dbReference>
<dbReference type="Proteomes" id="UP000291236">
    <property type="component" value="Chromosome"/>
</dbReference>
<dbReference type="PANTHER" id="PTHR43480">
    <property type="entry name" value="ACYL-[ACYL-CARRIER-PROTEIN]--UDP-N-ACETYLGLUCOSAMINE O-ACYLTRANSFERASE"/>
    <property type="match status" value="1"/>
</dbReference>
<keyword evidence="6" id="KW-0963">Cytoplasm</keyword>
<comment type="similarity">
    <text evidence="6">Belongs to the transferase hexapeptide repeat family. LpxA subfamily.</text>
</comment>
<keyword evidence="2 6" id="KW-0441">Lipid A biosynthesis</keyword>
<dbReference type="InterPro" id="IPR037157">
    <property type="entry name" value="Acetyltransf_C_sf"/>
</dbReference>
<dbReference type="PANTHER" id="PTHR43480:SF1">
    <property type="entry name" value="ACYL-[ACYL-CARRIER-PROTEIN]--UDP-N-ACETYLGLUCOSAMINE O-ACYLTRANSFERASE, MITOCHONDRIAL-RELATED"/>
    <property type="match status" value="1"/>
</dbReference>
<gene>
    <name evidence="6" type="primary">lpxA</name>
    <name evidence="8" type="ORF">JCM31447_28770</name>
</gene>
<protein>
    <recommendedName>
        <fullName evidence="6">Acyl-[acyl-carrier-protein]--UDP-N-acetylglucosamine O-acyltransferase</fullName>
        <shortName evidence="6">UDP-N-acetylglucosamine acyltransferase</shortName>
        <ecNumber evidence="6">2.3.1.129</ecNumber>
    </recommendedName>
</protein>
<dbReference type="CDD" id="cd03351">
    <property type="entry name" value="LbH_UDP-GlcNAc_AT"/>
    <property type="match status" value="1"/>
</dbReference>
<dbReference type="GO" id="GO:0009245">
    <property type="term" value="P:lipid A biosynthetic process"/>
    <property type="evidence" value="ECO:0007669"/>
    <property type="project" value="UniProtKB-UniRule"/>
</dbReference>
<dbReference type="InterPro" id="IPR011004">
    <property type="entry name" value="Trimer_LpxA-like_sf"/>
</dbReference>
<evidence type="ECO:0000313" key="9">
    <source>
        <dbReference type="Proteomes" id="UP000291236"/>
    </source>
</evidence>
<dbReference type="EC" id="2.3.1.129" evidence="6"/>
<comment type="pathway">
    <text evidence="6">Glycolipid biosynthesis; lipid IV(A) biosynthesis; lipid IV(A) from (3R)-3-hydroxytetradecanoyl-[acyl-carrier-protein] and UDP-N-acetyl-alpha-D-glucosamine: step 1/6.</text>
</comment>
<dbReference type="InterPro" id="IPR029098">
    <property type="entry name" value="Acetyltransf_C"/>
</dbReference>
<dbReference type="Gene3D" id="1.20.1180.10">
    <property type="entry name" value="Udp N-acetylglucosamine O-acyltransferase, C-terminal domain"/>
    <property type="match status" value="1"/>
</dbReference>
<name>A0A4P2VZU7_FLUSA</name>
<keyword evidence="9" id="KW-1185">Reference proteome</keyword>
<keyword evidence="5 6" id="KW-0012">Acyltransferase</keyword>
<organism evidence="8 9">
    <name type="scientific">Fluviispira sanaruensis</name>
    <dbReference type="NCBI Taxonomy" id="2493639"/>
    <lineage>
        <taxon>Bacteria</taxon>
        <taxon>Pseudomonadati</taxon>
        <taxon>Bdellovibrionota</taxon>
        <taxon>Oligoflexia</taxon>
        <taxon>Silvanigrellales</taxon>
        <taxon>Silvanigrellaceae</taxon>
        <taxon>Fluviispira</taxon>
    </lineage>
</organism>
<evidence type="ECO:0000256" key="6">
    <source>
        <dbReference type="HAMAP-Rule" id="MF_00387"/>
    </source>
</evidence>
<sequence>MNHSSTQIHPTAVIEDGAELDYGVVVGPYAIIGKSVKIAKGSQVHGHALVTGKTTIGEDNIIFSYASVGNIPQDLKYKNEDTELIIGNRNRIREFTTLQTGTVQGGGVTRIGSDNLLMNYVHVAHDCTIGDQNILANGTQLAGHVTIYNKVTLGGLSAVHQYVHVGDMAMLAAGAVTVKDIPPYCTAEGGRAVLRGLNMEGLRRRNVTTEARNALKAAYKVFFYHGHPTIEESISSLADLLHFPEVQNFADFIKSSKRGVAHPQNIHREPSFEG</sequence>
<evidence type="ECO:0000313" key="8">
    <source>
        <dbReference type="EMBL" id="BBH54412.1"/>
    </source>
</evidence>
<dbReference type="NCBIfam" id="NF003657">
    <property type="entry name" value="PRK05289.1"/>
    <property type="match status" value="1"/>
</dbReference>
<dbReference type="GO" id="GO:0016020">
    <property type="term" value="C:membrane"/>
    <property type="evidence" value="ECO:0007669"/>
    <property type="project" value="GOC"/>
</dbReference>
<keyword evidence="3 6" id="KW-0808">Transferase</keyword>
<dbReference type="Pfam" id="PF13720">
    <property type="entry name" value="Acetyltransf_11"/>
    <property type="match status" value="1"/>
</dbReference>
<dbReference type="SUPFAM" id="SSF51161">
    <property type="entry name" value="Trimeric LpxA-like enzymes"/>
    <property type="match status" value="1"/>
</dbReference>
<keyword evidence="6" id="KW-0677">Repeat</keyword>
<dbReference type="EMBL" id="AP019368">
    <property type="protein sequence ID" value="BBH54412.1"/>
    <property type="molecule type" value="Genomic_DNA"/>
</dbReference>
<dbReference type="HAMAP" id="MF_00387">
    <property type="entry name" value="LpxA"/>
    <property type="match status" value="1"/>
</dbReference>
<reference evidence="8 9" key="1">
    <citation type="submission" date="2018-12" db="EMBL/GenBank/DDBJ databases">
        <title>Rubrispira sanarue gen. nov., sp., nov., a member of the order Silvanigrellales, isolated from a brackish lake in Hamamatsu Japan.</title>
        <authorList>
            <person name="Maejima Y."/>
            <person name="Iino T."/>
            <person name="Muraguchi Y."/>
            <person name="Fukuda K."/>
            <person name="Nojiri H."/>
            <person name="Ohkuma M."/>
            <person name="Moriuchi R."/>
            <person name="Dohra H."/>
            <person name="Kimbara K."/>
            <person name="Shintani M."/>
        </authorList>
    </citation>
    <scope>NUCLEOTIDE SEQUENCE [LARGE SCALE GENOMIC DNA]</scope>
    <source>
        <strain evidence="8 9">RF1110005</strain>
    </source>
</reference>